<organism evidence="3 4">
    <name type="scientific">Lacihabitans soyangensis</name>
    <dbReference type="NCBI Taxonomy" id="869394"/>
    <lineage>
        <taxon>Bacteria</taxon>
        <taxon>Pseudomonadati</taxon>
        <taxon>Bacteroidota</taxon>
        <taxon>Cytophagia</taxon>
        <taxon>Cytophagales</taxon>
        <taxon>Leadbetterellaceae</taxon>
        <taxon>Lacihabitans</taxon>
    </lineage>
</organism>
<dbReference type="EMBL" id="RJUF01000184">
    <property type="protein sequence ID" value="MCP9765499.1"/>
    <property type="molecule type" value="Genomic_DNA"/>
</dbReference>
<protein>
    <recommendedName>
        <fullName evidence="5">Seryl-tRNA synthetase</fullName>
    </recommendedName>
</protein>
<keyword evidence="4" id="KW-1185">Reference proteome</keyword>
<keyword evidence="2" id="KW-0732">Signal</keyword>
<dbReference type="Proteomes" id="UP001204144">
    <property type="component" value="Unassembled WGS sequence"/>
</dbReference>
<feature type="signal peptide" evidence="2">
    <location>
        <begin position="1"/>
        <end position="24"/>
    </location>
</feature>
<accession>A0AAE3H5B3</accession>
<name>A0AAE3H5B3_9BACT</name>
<feature type="chain" id="PRO_5042233384" description="Seryl-tRNA synthetase" evidence="2">
    <location>
        <begin position="25"/>
        <end position="104"/>
    </location>
</feature>
<evidence type="ECO:0008006" key="5">
    <source>
        <dbReference type="Google" id="ProtNLM"/>
    </source>
</evidence>
<evidence type="ECO:0000313" key="3">
    <source>
        <dbReference type="EMBL" id="MCP9765499.1"/>
    </source>
</evidence>
<dbReference type="RefSeq" id="WP_255039199.1">
    <property type="nucleotide sequence ID" value="NZ_RJUF01000184.1"/>
</dbReference>
<evidence type="ECO:0000256" key="1">
    <source>
        <dbReference type="SAM" id="Phobius"/>
    </source>
</evidence>
<sequence>MKKYTMYFLTLFMLLSLTPLQSKAEPTAILKERTKKVESEEAKILLARLDAIKAMDKSEMTRSEKKELRKEVRTIKSNLADLGSGVYLSAGGIIIILLILILLL</sequence>
<comment type="caution">
    <text evidence="3">The sequence shown here is derived from an EMBL/GenBank/DDBJ whole genome shotgun (WGS) entry which is preliminary data.</text>
</comment>
<keyword evidence="1" id="KW-0472">Membrane</keyword>
<evidence type="ECO:0000256" key="2">
    <source>
        <dbReference type="SAM" id="SignalP"/>
    </source>
</evidence>
<proteinExistence type="predicted"/>
<keyword evidence="1" id="KW-1133">Transmembrane helix</keyword>
<keyword evidence="1" id="KW-0812">Transmembrane</keyword>
<evidence type="ECO:0000313" key="4">
    <source>
        <dbReference type="Proteomes" id="UP001204144"/>
    </source>
</evidence>
<dbReference type="AlphaFoldDB" id="A0AAE3H5B3"/>
<feature type="transmembrane region" description="Helical" evidence="1">
    <location>
        <begin position="86"/>
        <end position="103"/>
    </location>
</feature>
<reference evidence="3 4" key="1">
    <citation type="submission" date="2018-11" db="EMBL/GenBank/DDBJ databases">
        <title>Novel bacteria species description.</title>
        <authorList>
            <person name="Han J.-H."/>
        </authorList>
    </citation>
    <scope>NUCLEOTIDE SEQUENCE [LARGE SCALE GENOMIC DNA]</scope>
    <source>
        <strain evidence="3 4">KCTC23259</strain>
    </source>
</reference>
<gene>
    <name evidence="3" type="ORF">EGI31_21400</name>
</gene>